<keyword evidence="3" id="KW-1185">Reference proteome</keyword>
<sequence>MVRTATPARPSARPATRRTPRCSVAPKKRDRTTPTIGTPAISRPAVELDRCRSASVSVNQGPMISMHANASIGAQCARTVRSRPPPRSANGSSRAAPRAQRVNTTIDGDRSSTATLIIR</sequence>
<reference evidence="2" key="1">
    <citation type="submission" date="2016-10" db="EMBL/GenBank/DDBJ databases">
        <title>Genome sequence of Streptomyces mangrovisoli MUSC 149.</title>
        <authorList>
            <person name="Lee L.-H."/>
            <person name="Ser H.-L."/>
        </authorList>
    </citation>
    <scope>NUCLEOTIDE SEQUENCE [LARGE SCALE GENOMIC DNA]</scope>
    <source>
        <strain evidence="2">MUSC 149</strain>
    </source>
</reference>
<feature type="region of interest" description="Disordered" evidence="1">
    <location>
        <begin position="1"/>
        <end position="44"/>
    </location>
</feature>
<dbReference type="Proteomes" id="UP000034196">
    <property type="component" value="Unassembled WGS sequence"/>
</dbReference>
<dbReference type="AlphaFoldDB" id="A0A1J4P150"/>
<feature type="compositionally biased region" description="Low complexity" evidence="1">
    <location>
        <begin position="1"/>
        <end position="14"/>
    </location>
</feature>
<name>A0A1J4P150_9ACTN</name>
<dbReference type="EMBL" id="LAVA02000030">
    <property type="protein sequence ID" value="OIJ67205.1"/>
    <property type="molecule type" value="Genomic_DNA"/>
</dbReference>
<comment type="caution">
    <text evidence="2">The sequence shown here is derived from an EMBL/GenBank/DDBJ whole genome shotgun (WGS) entry which is preliminary data.</text>
</comment>
<organism evidence="2 3">
    <name type="scientific">Streptomyces mangrovisoli</name>
    <dbReference type="NCBI Taxonomy" id="1428628"/>
    <lineage>
        <taxon>Bacteria</taxon>
        <taxon>Bacillati</taxon>
        <taxon>Actinomycetota</taxon>
        <taxon>Actinomycetes</taxon>
        <taxon>Kitasatosporales</taxon>
        <taxon>Streptomycetaceae</taxon>
        <taxon>Streptomyces</taxon>
    </lineage>
</organism>
<proteinExistence type="predicted"/>
<protein>
    <submittedName>
        <fullName evidence="2">Uncharacterized protein</fullName>
    </submittedName>
</protein>
<gene>
    <name evidence="2" type="ORF">WN71_014470</name>
</gene>
<evidence type="ECO:0000313" key="3">
    <source>
        <dbReference type="Proteomes" id="UP000034196"/>
    </source>
</evidence>
<feature type="compositionally biased region" description="Polar residues" evidence="1">
    <location>
        <begin position="101"/>
        <end position="119"/>
    </location>
</feature>
<evidence type="ECO:0000256" key="1">
    <source>
        <dbReference type="SAM" id="MobiDB-lite"/>
    </source>
</evidence>
<accession>A0A1J4P150</accession>
<feature type="compositionally biased region" description="Basic residues" evidence="1">
    <location>
        <begin position="15"/>
        <end position="30"/>
    </location>
</feature>
<feature type="region of interest" description="Disordered" evidence="1">
    <location>
        <begin position="80"/>
        <end position="119"/>
    </location>
</feature>
<evidence type="ECO:0000313" key="2">
    <source>
        <dbReference type="EMBL" id="OIJ67205.1"/>
    </source>
</evidence>